<evidence type="ECO:0000259" key="28">
    <source>
        <dbReference type="PROSITE" id="PS51104"/>
    </source>
</evidence>
<feature type="transmembrane region" description="Helical" evidence="25">
    <location>
        <begin position="6"/>
        <end position="23"/>
    </location>
</feature>
<evidence type="ECO:0000256" key="22">
    <source>
        <dbReference type="ARBA" id="ARBA00030956"/>
    </source>
</evidence>
<evidence type="ECO:0000256" key="5">
    <source>
        <dbReference type="ARBA" id="ARBA00011909"/>
    </source>
</evidence>
<evidence type="ECO:0000256" key="21">
    <source>
        <dbReference type="ARBA" id="ARBA00030684"/>
    </source>
</evidence>
<evidence type="ECO:0000256" key="18">
    <source>
        <dbReference type="ARBA" id="ARBA00022989"/>
    </source>
</evidence>
<gene>
    <name evidence="29" type="ORF">GCM10023349_00110</name>
</gene>
<evidence type="ECO:0000256" key="4">
    <source>
        <dbReference type="ARBA" id="ARBA00011738"/>
    </source>
</evidence>
<feature type="transmembrane region" description="Helical" evidence="25">
    <location>
        <begin position="89"/>
        <end position="107"/>
    </location>
</feature>
<dbReference type="CDD" id="cd00211">
    <property type="entry name" value="PTS_IIA_fru"/>
    <property type="match status" value="1"/>
</dbReference>
<keyword evidence="16 25" id="KW-0812">Transmembrane</keyword>
<dbReference type="Pfam" id="PF02378">
    <property type="entry name" value="PTS_EIIC"/>
    <property type="match status" value="1"/>
</dbReference>
<evidence type="ECO:0000256" key="24">
    <source>
        <dbReference type="ARBA" id="ARBA00033349"/>
    </source>
</evidence>
<comment type="caution">
    <text evidence="29">The sequence shown here is derived from an EMBL/GenBank/DDBJ whole genome shotgun (WGS) entry which is preliminary data.</text>
</comment>
<dbReference type="PROSITE" id="PS51094">
    <property type="entry name" value="PTS_EIIA_TYPE_2"/>
    <property type="match status" value="1"/>
</dbReference>
<evidence type="ECO:0000256" key="13">
    <source>
        <dbReference type="ARBA" id="ARBA00022597"/>
    </source>
</evidence>
<comment type="subcellular location">
    <subcellularLocation>
        <location evidence="3">Cell inner membrane</location>
        <topology evidence="3">Multi-pass membrane protein</topology>
    </subcellularLocation>
</comment>
<proteinExistence type="predicted"/>
<dbReference type="InterPro" id="IPR036095">
    <property type="entry name" value="PTS_EIIB-like_sf"/>
</dbReference>
<evidence type="ECO:0000256" key="23">
    <source>
        <dbReference type="ARBA" id="ARBA00030962"/>
    </source>
</evidence>
<dbReference type="Gene3D" id="3.40.50.2300">
    <property type="match status" value="1"/>
</dbReference>
<feature type="domain" description="PTS EIIA type-2" evidence="26">
    <location>
        <begin position="483"/>
        <end position="622"/>
    </location>
</feature>
<dbReference type="PANTHER" id="PTHR30181">
    <property type="entry name" value="MANNITOL PERMEASE IIC COMPONENT"/>
    <property type="match status" value="1"/>
</dbReference>
<keyword evidence="11" id="KW-0997">Cell inner membrane</keyword>
<keyword evidence="15" id="KW-0598">Phosphotransferase system</keyword>
<evidence type="ECO:0000256" key="8">
    <source>
        <dbReference type="ARBA" id="ARBA00021825"/>
    </source>
</evidence>
<evidence type="ECO:0000313" key="30">
    <source>
        <dbReference type="Proteomes" id="UP001499974"/>
    </source>
</evidence>
<keyword evidence="19 25" id="KW-0472">Membrane</keyword>
<comment type="catalytic activity">
    <reaction evidence="1">
        <text>D-mannitol(out) + N(pros)-phospho-L-histidyl-[protein] = D-mannitol 1-phosphate(in) + L-histidyl-[protein]</text>
        <dbReference type="Rhea" id="RHEA:33363"/>
        <dbReference type="Rhea" id="RHEA-COMP:9745"/>
        <dbReference type="Rhea" id="RHEA-COMP:9746"/>
        <dbReference type="ChEBI" id="CHEBI:16899"/>
        <dbReference type="ChEBI" id="CHEBI:29979"/>
        <dbReference type="ChEBI" id="CHEBI:61381"/>
        <dbReference type="ChEBI" id="CHEBI:64837"/>
        <dbReference type="EC" id="2.7.1.197"/>
    </reaction>
</comment>
<dbReference type="InterPro" id="IPR050893">
    <property type="entry name" value="Sugar_PTS"/>
</dbReference>
<dbReference type="InterPro" id="IPR013014">
    <property type="entry name" value="PTS_EIIC_2"/>
</dbReference>
<feature type="transmembrane region" description="Helical" evidence="25">
    <location>
        <begin position="262"/>
        <end position="285"/>
    </location>
</feature>
<evidence type="ECO:0000259" key="26">
    <source>
        <dbReference type="PROSITE" id="PS51094"/>
    </source>
</evidence>
<feature type="domain" description="PTS EIIC type-2" evidence="28">
    <location>
        <begin position="1"/>
        <end position="320"/>
    </location>
</feature>
<accession>A0ABP8WHA6</accession>
<evidence type="ECO:0000259" key="27">
    <source>
        <dbReference type="PROSITE" id="PS51099"/>
    </source>
</evidence>
<feature type="transmembrane region" description="Helical" evidence="25">
    <location>
        <begin position="305"/>
        <end position="327"/>
    </location>
</feature>
<dbReference type="PROSITE" id="PS51104">
    <property type="entry name" value="PTS_EIIC_TYPE_2"/>
    <property type="match status" value="1"/>
</dbReference>
<dbReference type="InterPro" id="IPR013011">
    <property type="entry name" value="PTS_EIIB_2"/>
</dbReference>
<dbReference type="Pfam" id="PF02302">
    <property type="entry name" value="PTS_IIB"/>
    <property type="match status" value="1"/>
</dbReference>
<keyword evidence="18 25" id="KW-1133">Transmembrane helix</keyword>
<comment type="subunit">
    <text evidence="4">Homodimer.</text>
</comment>
<keyword evidence="17" id="KW-0418">Kinase</keyword>
<evidence type="ECO:0000256" key="16">
    <source>
        <dbReference type="ARBA" id="ARBA00022692"/>
    </source>
</evidence>
<dbReference type="EC" id="2.7.1.197" evidence="5"/>
<evidence type="ECO:0000256" key="7">
    <source>
        <dbReference type="ARBA" id="ARBA00015039"/>
    </source>
</evidence>
<dbReference type="Gene3D" id="3.40.930.10">
    <property type="entry name" value="Mannitol-specific EII, Chain A"/>
    <property type="match status" value="1"/>
</dbReference>
<evidence type="ECO:0000256" key="9">
    <source>
        <dbReference type="ARBA" id="ARBA00022448"/>
    </source>
</evidence>
<keyword evidence="10" id="KW-1003">Cell membrane</keyword>
<evidence type="ECO:0000256" key="1">
    <source>
        <dbReference type="ARBA" id="ARBA00001655"/>
    </source>
</evidence>
<keyword evidence="14" id="KW-0808">Transferase</keyword>
<dbReference type="Proteomes" id="UP001499974">
    <property type="component" value="Unassembled WGS sequence"/>
</dbReference>
<feature type="transmembrane region" description="Helical" evidence="25">
    <location>
        <begin position="35"/>
        <end position="53"/>
    </location>
</feature>
<name>A0ABP8WHA6_9ACTN</name>
<dbReference type="Pfam" id="PF00359">
    <property type="entry name" value="PTS_EIIA_2"/>
    <property type="match status" value="1"/>
</dbReference>
<feature type="domain" description="PTS EIIB type-2" evidence="27">
    <location>
        <begin position="372"/>
        <end position="467"/>
    </location>
</feature>
<evidence type="ECO:0000256" key="2">
    <source>
        <dbReference type="ARBA" id="ARBA00002434"/>
    </source>
</evidence>
<feature type="transmembrane region" description="Helical" evidence="25">
    <location>
        <begin position="59"/>
        <end position="77"/>
    </location>
</feature>
<dbReference type="SUPFAM" id="SSF52794">
    <property type="entry name" value="PTS system IIB component-like"/>
    <property type="match status" value="1"/>
</dbReference>
<evidence type="ECO:0000256" key="11">
    <source>
        <dbReference type="ARBA" id="ARBA00022519"/>
    </source>
</evidence>
<protein>
    <recommendedName>
        <fullName evidence="6">Mannitol-specific phosphotransferase enzyme IIA component</fullName>
        <ecNumber evidence="5">2.7.1.197</ecNumber>
    </recommendedName>
    <alternativeName>
        <fullName evidence="22">EIIA</fullName>
    </alternativeName>
    <alternativeName>
        <fullName evidence="24">EIICB-Mtl</fullName>
    </alternativeName>
    <alternativeName>
        <fullName evidence="21">EIICBA-Mtl</fullName>
    </alternativeName>
    <alternativeName>
        <fullName evidence="23">EIII</fullName>
    </alternativeName>
    <alternativeName>
        <fullName evidence="20">PTS system mannitol-specific EIIA component</fullName>
    </alternativeName>
    <alternativeName>
        <fullName evidence="8">PTS system mannitol-specific EIICB component</fullName>
    </alternativeName>
    <alternativeName>
        <fullName evidence="7">PTS system mannitol-specific EIICBA component</fullName>
    </alternativeName>
</protein>
<evidence type="ECO:0000256" key="12">
    <source>
        <dbReference type="ARBA" id="ARBA00022553"/>
    </source>
</evidence>
<dbReference type="InterPro" id="IPR016152">
    <property type="entry name" value="PTrfase/Anion_transptr"/>
</dbReference>
<reference evidence="30" key="1">
    <citation type="journal article" date="2019" name="Int. J. Syst. Evol. Microbiol.">
        <title>The Global Catalogue of Microorganisms (GCM) 10K type strain sequencing project: providing services to taxonomists for standard genome sequencing and annotation.</title>
        <authorList>
            <consortium name="The Broad Institute Genomics Platform"/>
            <consortium name="The Broad Institute Genome Sequencing Center for Infectious Disease"/>
            <person name="Wu L."/>
            <person name="Ma J."/>
        </authorList>
    </citation>
    <scope>NUCLEOTIDE SEQUENCE [LARGE SCALE GENOMIC DNA]</scope>
    <source>
        <strain evidence="30">JCM 18531</strain>
    </source>
</reference>
<feature type="transmembrane region" description="Helical" evidence="25">
    <location>
        <begin position="127"/>
        <end position="147"/>
    </location>
</feature>
<dbReference type="PROSITE" id="PS51099">
    <property type="entry name" value="PTS_EIIB_TYPE_2"/>
    <property type="match status" value="1"/>
</dbReference>
<dbReference type="NCBIfam" id="NF011663">
    <property type="entry name" value="PRK15083.1"/>
    <property type="match status" value="1"/>
</dbReference>
<dbReference type="InterPro" id="IPR003501">
    <property type="entry name" value="PTS_EIIB_2/3"/>
</dbReference>
<keyword evidence="13 29" id="KW-0762">Sugar transport</keyword>
<evidence type="ECO:0000313" key="29">
    <source>
        <dbReference type="EMBL" id="GAA4689854.1"/>
    </source>
</evidence>
<evidence type="ECO:0000256" key="6">
    <source>
        <dbReference type="ARBA" id="ARBA00014783"/>
    </source>
</evidence>
<evidence type="ECO:0000256" key="10">
    <source>
        <dbReference type="ARBA" id="ARBA00022475"/>
    </source>
</evidence>
<dbReference type="CDD" id="cd05567">
    <property type="entry name" value="PTS_IIB_mannitol"/>
    <property type="match status" value="1"/>
</dbReference>
<comment type="function">
    <text evidence="2">The phosphoenolpyruvate-dependent sugar phosphotransferase system (sugar PTS), a major carbohydrate active transport system, catalyzes the phosphorylation of incoming sugar substrates concomitantly with their translocation across the cell membrane. The enzyme II CmtAB PTS system is involved in D-mannitol transport.</text>
</comment>
<keyword evidence="12" id="KW-0597">Phosphoprotein</keyword>
<dbReference type="EMBL" id="BAABKM010000001">
    <property type="protein sequence ID" value="GAA4689854.1"/>
    <property type="molecule type" value="Genomic_DNA"/>
</dbReference>
<dbReference type="InterPro" id="IPR003352">
    <property type="entry name" value="PTS_EIIC"/>
</dbReference>
<keyword evidence="30" id="KW-1185">Reference proteome</keyword>
<evidence type="ECO:0000256" key="25">
    <source>
        <dbReference type="SAM" id="Phobius"/>
    </source>
</evidence>
<evidence type="ECO:0000256" key="14">
    <source>
        <dbReference type="ARBA" id="ARBA00022679"/>
    </source>
</evidence>
<evidence type="ECO:0000256" key="20">
    <source>
        <dbReference type="ARBA" id="ARBA00029908"/>
    </source>
</evidence>
<dbReference type="PANTHER" id="PTHR30181:SF2">
    <property type="entry name" value="PTS SYSTEM MANNITOL-SPECIFIC EIICBA COMPONENT"/>
    <property type="match status" value="1"/>
</dbReference>
<evidence type="ECO:0000256" key="15">
    <source>
        <dbReference type="ARBA" id="ARBA00022683"/>
    </source>
</evidence>
<evidence type="ECO:0000256" key="17">
    <source>
        <dbReference type="ARBA" id="ARBA00022777"/>
    </source>
</evidence>
<dbReference type="InterPro" id="IPR029503">
    <property type="entry name" value="PTS_EIIB_mannitol"/>
</dbReference>
<keyword evidence="9" id="KW-0813">Transport</keyword>
<organism evidence="29 30">
    <name type="scientific">Nocardioides conyzicola</name>
    <dbReference type="NCBI Taxonomy" id="1651781"/>
    <lineage>
        <taxon>Bacteria</taxon>
        <taxon>Bacillati</taxon>
        <taxon>Actinomycetota</taxon>
        <taxon>Actinomycetes</taxon>
        <taxon>Propionibacteriales</taxon>
        <taxon>Nocardioidaceae</taxon>
        <taxon>Nocardioides</taxon>
    </lineage>
</organism>
<sequence>MPNIGAIIAWGLITAFFIPVGWTPNEKIATMVGPGIYYLLPLLIAYTGGYNLYKIRGGVVGATSTLGIIMATSSPLFDKVYTETGGSPMFLGAMIMGPLGAFVIMRLDRLWDGKIKPGFEMLVNNFSAGITAAILAIGSMFILGPILRAVMEGLGNVVEFLVDHSLLPFTSIFIEPAKVLFLNNAINHGVLTPLGLDQSKDIGHSALFLLEANPGPGAGLLLAFMVFGKGVAKATAPGAFIIQFFGGIHEVYFPYVLAKPRLLLALIAGGATGTLMNVIFDSGLVAPAAPGSIFAVYSSLAKGSALGVTLCWSSALVVTFVVAGLLLKMDRSEEEVDLAAATAQMETNKGKKSSVASVLTGHDASAAAGPVGSIVFACDAGMGSSAMGASVLRKKIQDAGFGDVTVVNKAISSLSDDYDVVVTHQDLTERARRETPSAVHVSVDNFMASPRYDEVVELVRARNGAGSATAPVAVADDVDATRGLLVEDAIVLDGGAATRDQAIARAGELLVAAGAVDPAYVDAMHQREASVSTAMGNLLAIPHGTNEAKADVRRTALSFVRYPDGIDWNGREVKYVVGVAALGNEHLKLMARLAEVFTDPERVRHLEEANSPLDVLEVLGAVQPA</sequence>
<dbReference type="InterPro" id="IPR002178">
    <property type="entry name" value="PTS_EIIA_type-2_dom"/>
</dbReference>
<dbReference type="PROSITE" id="PS00372">
    <property type="entry name" value="PTS_EIIA_TYPE_2_HIS"/>
    <property type="match status" value="1"/>
</dbReference>
<evidence type="ECO:0000256" key="3">
    <source>
        <dbReference type="ARBA" id="ARBA00004429"/>
    </source>
</evidence>
<evidence type="ECO:0000256" key="19">
    <source>
        <dbReference type="ARBA" id="ARBA00023136"/>
    </source>
</evidence>
<dbReference type="SUPFAM" id="SSF55804">
    <property type="entry name" value="Phoshotransferase/anion transport protein"/>
    <property type="match status" value="1"/>
</dbReference>